<evidence type="ECO:0000256" key="3">
    <source>
        <dbReference type="SAM" id="SignalP"/>
    </source>
</evidence>
<comment type="caution">
    <text evidence="4">The sequence shown here is derived from an EMBL/GenBank/DDBJ whole genome shotgun (WGS) entry which is preliminary data.</text>
</comment>
<organism evidence="4 5">
    <name type="scientific">Streptomyces johnsoniae</name>
    <dbReference type="NCBI Taxonomy" id="3075532"/>
    <lineage>
        <taxon>Bacteria</taxon>
        <taxon>Bacillati</taxon>
        <taxon>Actinomycetota</taxon>
        <taxon>Actinomycetes</taxon>
        <taxon>Kitasatosporales</taxon>
        <taxon>Streptomycetaceae</taxon>
        <taxon>Streptomyces</taxon>
    </lineage>
</organism>
<keyword evidence="3" id="KW-0732">Signal</keyword>
<keyword evidence="5" id="KW-1185">Reference proteome</keyword>
<dbReference type="RefSeq" id="WP_311620472.1">
    <property type="nucleotide sequence ID" value="NZ_JAVREV010000018.1"/>
</dbReference>
<evidence type="ECO:0000313" key="5">
    <source>
        <dbReference type="Proteomes" id="UP001183615"/>
    </source>
</evidence>
<keyword evidence="2" id="KW-0812">Transmembrane</keyword>
<keyword evidence="2" id="KW-0472">Membrane</keyword>
<reference evidence="5" key="1">
    <citation type="submission" date="2023-07" db="EMBL/GenBank/DDBJ databases">
        <title>30 novel species of actinomycetes from the DSMZ collection.</title>
        <authorList>
            <person name="Nouioui I."/>
        </authorList>
    </citation>
    <scope>NUCLEOTIDE SEQUENCE [LARGE SCALE GENOMIC DNA]</scope>
    <source>
        <strain evidence="5">DSM 41886</strain>
    </source>
</reference>
<feature type="region of interest" description="Disordered" evidence="1">
    <location>
        <begin position="126"/>
        <end position="157"/>
    </location>
</feature>
<evidence type="ECO:0000313" key="4">
    <source>
        <dbReference type="EMBL" id="MDT0446316.1"/>
    </source>
</evidence>
<keyword evidence="2" id="KW-1133">Transmembrane helix</keyword>
<feature type="chain" id="PRO_5047297612" description="LPXTG cell wall anchor domain-containing protein" evidence="3">
    <location>
        <begin position="25"/>
        <end position="190"/>
    </location>
</feature>
<feature type="signal peptide" evidence="3">
    <location>
        <begin position="1"/>
        <end position="24"/>
    </location>
</feature>
<accession>A0ABU2SBG9</accession>
<evidence type="ECO:0008006" key="6">
    <source>
        <dbReference type="Google" id="ProtNLM"/>
    </source>
</evidence>
<gene>
    <name evidence="4" type="ORF">RM779_27515</name>
</gene>
<evidence type="ECO:0000256" key="2">
    <source>
        <dbReference type="SAM" id="Phobius"/>
    </source>
</evidence>
<dbReference type="EMBL" id="JAVREV010000018">
    <property type="protein sequence ID" value="MDT0446316.1"/>
    <property type="molecule type" value="Genomic_DNA"/>
</dbReference>
<dbReference type="Proteomes" id="UP001183615">
    <property type="component" value="Unassembled WGS sequence"/>
</dbReference>
<name>A0ABU2SBG9_9ACTN</name>
<evidence type="ECO:0000256" key="1">
    <source>
        <dbReference type="SAM" id="MobiDB-lite"/>
    </source>
</evidence>
<feature type="compositionally biased region" description="Low complexity" evidence="1">
    <location>
        <begin position="126"/>
        <end position="142"/>
    </location>
</feature>
<proteinExistence type="predicted"/>
<sequence>MRALRTALAAAGLGATILGTGAPAALALGEERAARPKAASFGFSVSPAAVRPGGAVDLTVTNCTRHEATAESAVFDRVVLGMPGELQSARTTVDTDARVGAEYDVTFTCGAQSGTATLTILAATASPSPTGTSTASPTASSTVLPTRGAQAGVGGTQSDNDTMLLAGAGLTAAAVTGAVLLARRRTGRHR</sequence>
<feature type="transmembrane region" description="Helical" evidence="2">
    <location>
        <begin position="163"/>
        <end position="182"/>
    </location>
</feature>
<protein>
    <recommendedName>
        <fullName evidence="6">LPXTG cell wall anchor domain-containing protein</fullName>
    </recommendedName>
</protein>